<evidence type="ECO:0000259" key="1">
    <source>
        <dbReference type="Pfam" id="PF24728"/>
    </source>
</evidence>
<organism evidence="2 3">
    <name type="scientific">Phascolarctobacterium succinatutens</name>
    <dbReference type="NCBI Taxonomy" id="626940"/>
    <lineage>
        <taxon>Bacteria</taxon>
        <taxon>Bacillati</taxon>
        <taxon>Bacillota</taxon>
        <taxon>Negativicutes</taxon>
        <taxon>Acidaminococcales</taxon>
        <taxon>Acidaminococcaceae</taxon>
        <taxon>Phascolarctobacterium</taxon>
    </lineage>
</organism>
<dbReference type="RefSeq" id="WP_303680273.1">
    <property type="nucleotide sequence ID" value="NZ_JAGZDY010000002.1"/>
</dbReference>
<dbReference type="AlphaFoldDB" id="A0A1Q6R318"/>
<feature type="domain" description="DUF7680" evidence="1">
    <location>
        <begin position="30"/>
        <end position="172"/>
    </location>
</feature>
<dbReference type="EMBL" id="MNTG01000041">
    <property type="protein sequence ID" value="OLA36737.1"/>
    <property type="molecule type" value="Genomic_DNA"/>
</dbReference>
<accession>A0A1Q6R318</accession>
<dbReference type="Pfam" id="PF24728">
    <property type="entry name" value="DUF7680"/>
    <property type="match status" value="1"/>
</dbReference>
<dbReference type="STRING" id="626940.BHW43_08855"/>
<dbReference type="InterPro" id="IPR056097">
    <property type="entry name" value="DUF7680"/>
</dbReference>
<gene>
    <name evidence="2" type="ORF">BHW43_08855</name>
</gene>
<proteinExistence type="predicted"/>
<reference evidence="2 3" key="1">
    <citation type="journal article" date="2016" name="Nat. Biotechnol.">
        <title>Measurement of bacterial replication rates in microbial communities.</title>
        <authorList>
            <person name="Brown C.T."/>
            <person name="Olm M.R."/>
            <person name="Thomas B.C."/>
            <person name="Banfield J.F."/>
        </authorList>
    </citation>
    <scope>NUCLEOTIDE SEQUENCE [LARGE SCALE GENOMIC DNA]</scope>
    <source>
        <strain evidence="2">46_33</strain>
    </source>
</reference>
<name>A0A1Q6R318_9FIRM</name>
<comment type="caution">
    <text evidence="2">The sequence shown here is derived from an EMBL/GenBank/DDBJ whole genome shotgun (WGS) entry which is preliminary data.</text>
</comment>
<dbReference type="Proteomes" id="UP000186777">
    <property type="component" value="Unassembled WGS sequence"/>
</dbReference>
<evidence type="ECO:0000313" key="3">
    <source>
        <dbReference type="Proteomes" id="UP000186777"/>
    </source>
</evidence>
<protein>
    <recommendedName>
        <fullName evidence="1">DUF7680 domain-containing protein</fullName>
    </recommendedName>
</protein>
<evidence type="ECO:0000313" key="2">
    <source>
        <dbReference type="EMBL" id="OLA36737.1"/>
    </source>
</evidence>
<sequence>MDVTNEKYLDMLRNMTNLMEVAPWIMQVKENGDGVVLVLQERQKDDNGQTVWHKWGEIAWSKVRSCKEPIRYILSGVLDSLGNPLGLQALISSDIAYRGDVPLNREAGTKMALIAILTASVQIEPKIELLGWRIERFSAEEAFYWFGKATIPVYGKKAMNWSVIGMRTMLAGPTDQKVKYDDLLEKLRR</sequence>